<comment type="similarity">
    <text evidence="5">Belongs to the metallo-beta-lactamase superfamily. Type III sulfatase family.</text>
</comment>
<dbReference type="PANTHER" id="PTHR43223:SF1">
    <property type="entry name" value="ALKYL_ARYL-SULFATASE BDS1"/>
    <property type="match status" value="1"/>
</dbReference>
<dbReference type="InterPro" id="IPR036527">
    <property type="entry name" value="SCP2_sterol-bd_dom_sf"/>
</dbReference>
<dbReference type="InterPro" id="IPR038536">
    <property type="entry name" value="Alkyl/aryl-sulf_dimr_sf"/>
</dbReference>
<dbReference type="Gene3D" id="1.25.40.880">
    <property type="entry name" value="Alkyl sulfatase, dimerisation domain"/>
    <property type="match status" value="1"/>
</dbReference>
<proteinExistence type="inferred from homology"/>
<dbReference type="InterPro" id="IPR001279">
    <property type="entry name" value="Metallo-B-lactamas"/>
</dbReference>
<evidence type="ECO:0000256" key="1">
    <source>
        <dbReference type="ARBA" id="ARBA00001947"/>
    </source>
</evidence>
<feature type="domain" description="Metallo-beta-lactamase" evidence="9">
    <location>
        <begin position="109"/>
        <end position="330"/>
    </location>
</feature>
<dbReference type="GO" id="GO:0018909">
    <property type="term" value="P:dodecyl sulfate metabolic process"/>
    <property type="evidence" value="ECO:0007669"/>
    <property type="project" value="InterPro"/>
</dbReference>
<organism evidence="10 11">
    <name type="scientific">Rhodococcus erythropolis</name>
    <name type="common">Arthrobacter picolinophilus</name>
    <dbReference type="NCBI Taxonomy" id="1833"/>
    <lineage>
        <taxon>Bacteria</taxon>
        <taxon>Bacillati</taxon>
        <taxon>Actinomycetota</taxon>
        <taxon>Actinomycetes</taxon>
        <taxon>Mycobacteriales</taxon>
        <taxon>Nocardiaceae</taxon>
        <taxon>Rhodococcus</taxon>
        <taxon>Rhodococcus erythropolis group</taxon>
    </lineage>
</organism>
<dbReference type="GO" id="GO:0018741">
    <property type="term" value="F:linear primary-alkylsulfatase activity"/>
    <property type="evidence" value="ECO:0007669"/>
    <property type="project" value="UniProtKB-EC"/>
</dbReference>
<dbReference type="GO" id="GO:0046983">
    <property type="term" value="F:protein dimerization activity"/>
    <property type="evidence" value="ECO:0007669"/>
    <property type="project" value="InterPro"/>
</dbReference>
<dbReference type="EC" id="3.1.6.21" evidence="6"/>
<dbReference type="InterPro" id="IPR029229">
    <property type="entry name" value="Alkyl_sulf_C"/>
</dbReference>
<evidence type="ECO:0000259" key="9">
    <source>
        <dbReference type="SMART" id="SM00849"/>
    </source>
</evidence>
<evidence type="ECO:0000256" key="2">
    <source>
        <dbReference type="ARBA" id="ARBA00022723"/>
    </source>
</evidence>
<accession>A0A5N5EK40</accession>
<dbReference type="RefSeq" id="WP_151530782.1">
    <property type="nucleotide sequence ID" value="NZ_JAOPFY010000007.1"/>
</dbReference>
<dbReference type="FunFam" id="3.60.15.30:FF:000001">
    <property type="entry name" value="Alkyl/aryl-sulfatase BDS1"/>
    <property type="match status" value="1"/>
</dbReference>
<evidence type="ECO:0000256" key="7">
    <source>
        <dbReference type="ARBA" id="ARBA00068034"/>
    </source>
</evidence>
<evidence type="ECO:0000256" key="8">
    <source>
        <dbReference type="ARBA" id="ARBA00075789"/>
    </source>
</evidence>
<dbReference type="AlphaFoldDB" id="A0A5N5EK40"/>
<dbReference type="CDD" id="cd07710">
    <property type="entry name" value="arylsulfatase_Sdsa1-like_MBL-fold"/>
    <property type="match status" value="1"/>
</dbReference>
<evidence type="ECO:0000313" key="11">
    <source>
        <dbReference type="Proteomes" id="UP000325576"/>
    </source>
</evidence>
<dbReference type="Pfam" id="PF00753">
    <property type="entry name" value="Lactamase_B"/>
    <property type="match status" value="1"/>
</dbReference>
<dbReference type="InterPro" id="IPR036866">
    <property type="entry name" value="RibonucZ/Hydroxyglut_hydro"/>
</dbReference>
<dbReference type="SUPFAM" id="SSF55718">
    <property type="entry name" value="SCP-like"/>
    <property type="match status" value="1"/>
</dbReference>
<dbReference type="FunFam" id="1.25.40.880:FF:000001">
    <property type="entry name" value="SDS hydrolase SdsA1"/>
    <property type="match status" value="1"/>
</dbReference>
<keyword evidence="4" id="KW-0862">Zinc</keyword>
<gene>
    <name evidence="10" type="ORF">BS297_02635</name>
</gene>
<reference evidence="10 11" key="1">
    <citation type="journal article" date="2017" name="Poromechanics V (2013)">
        <title>Genomic Characterization of the Arsenic-Tolerant Actinobacterium, &lt;i&gt;Rhodococcus erythropolis&lt;/i&gt; S43.</title>
        <authorList>
            <person name="Retamal-Morales G."/>
            <person name="Mehnert M."/>
            <person name="Schwabe R."/>
            <person name="Tischler D."/>
            <person name="Schloemann M."/>
            <person name="Levican G.J."/>
        </authorList>
    </citation>
    <scope>NUCLEOTIDE SEQUENCE [LARGE SCALE GENOMIC DNA]</scope>
    <source>
        <strain evidence="10 11">S43</strain>
    </source>
</reference>
<dbReference type="InterPro" id="IPR044097">
    <property type="entry name" value="Bds1/SdsA1_MBL-fold"/>
</dbReference>
<comment type="caution">
    <text evidence="10">The sequence shown here is derived from an EMBL/GenBank/DDBJ whole genome shotgun (WGS) entry which is preliminary data.</text>
</comment>
<protein>
    <recommendedName>
        <fullName evidence="7">Linear primary-alkylsulfatase</fullName>
        <ecNumber evidence="6">3.1.6.21</ecNumber>
    </recommendedName>
    <alternativeName>
        <fullName evidence="8">Type III linear primary-alkylsulfatase</fullName>
    </alternativeName>
</protein>
<dbReference type="EMBL" id="MRBO01000098">
    <property type="protein sequence ID" value="KAB2586944.1"/>
    <property type="molecule type" value="Genomic_DNA"/>
</dbReference>
<keyword evidence="3" id="KW-0378">Hydrolase</keyword>
<dbReference type="Gene3D" id="3.60.15.30">
    <property type="entry name" value="Metallo-beta-lactamase domain"/>
    <property type="match status" value="1"/>
</dbReference>
<dbReference type="Gene3D" id="3.30.1050.10">
    <property type="entry name" value="SCP2 sterol-binding domain"/>
    <property type="match status" value="1"/>
</dbReference>
<dbReference type="SUPFAM" id="SSF56281">
    <property type="entry name" value="Metallo-hydrolase/oxidoreductase"/>
    <property type="match status" value="1"/>
</dbReference>
<sequence length="637" mass="70006">MTTPSELDPKPATEATRLANAQVLRDLPFDDTFDFELISRGLVAPLIDGGLVKGDRGQFIFSYDAYGFADGEAPDTVNPSLWRQATLMGKGGGLFKLADRLYQVIGQDLSNTTIIEGDTGLIIGDTLMSAETAALALELYYQHRPKVPVKAIIFTHSHGDHFGGVKGFVTDEEIESGAVKVYAPDSFTEEAISENVLAGTAMTRRGMYMYGSFLRPGPQGQVSGGLGLSTSHGTSTFAVPTDVITEPVHEEVIDGVRVTFMLAPGTEAPSEMLFYLPDFKALGSAEDVTHTMHNLYTLRGAKTRDAKAWSHYVRLAMELFPDVEIIFAQHHWPTWGNDKILKLMSDQADLYKYLHDQTLRLANKGLTPVEIADQIEVPDAIGKQWYNRGYYGSLSHNVKAIYTFYLGWFDGVPAHLNPHPPVENGKRYVEAVGGPDALLTKGKQAFDDGDYRWAAELVNHLVFADPSNQKARELLADTYEQLGYQAENGTWRNFYLVGAMELRHPLAPMPSNNPTGPAVVAVMPLEQMLDFWAVRLDGPKAADVDLSLRFVLSDTADNVLVTVRNGVLNYDTDKADASAALTLTLTRAVFNEVYLGTTSLTESIKAGTAKAVGDQSELETFISLLEDFDLWFDIVTP</sequence>
<evidence type="ECO:0000256" key="3">
    <source>
        <dbReference type="ARBA" id="ARBA00022801"/>
    </source>
</evidence>
<dbReference type="Pfam" id="PF14863">
    <property type="entry name" value="Alkyl_sulf_dimr"/>
    <property type="match status" value="1"/>
</dbReference>
<dbReference type="GO" id="GO:0046872">
    <property type="term" value="F:metal ion binding"/>
    <property type="evidence" value="ECO:0007669"/>
    <property type="project" value="UniProtKB-KW"/>
</dbReference>
<dbReference type="InterPro" id="IPR052195">
    <property type="entry name" value="Bact_Alkyl/Aryl-Sulfatase"/>
</dbReference>
<dbReference type="InterPro" id="IPR029228">
    <property type="entry name" value="Alkyl_sulf_dimr"/>
</dbReference>
<evidence type="ECO:0000256" key="6">
    <source>
        <dbReference type="ARBA" id="ARBA00066568"/>
    </source>
</evidence>
<dbReference type="Pfam" id="PF14864">
    <property type="entry name" value="Alkyl_sulf_C"/>
    <property type="match status" value="1"/>
</dbReference>
<evidence type="ECO:0000313" key="10">
    <source>
        <dbReference type="EMBL" id="KAB2586944.1"/>
    </source>
</evidence>
<evidence type="ECO:0000256" key="5">
    <source>
        <dbReference type="ARBA" id="ARBA00033751"/>
    </source>
</evidence>
<dbReference type="PANTHER" id="PTHR43223">
    <property type="entry name" value="ALKYL/ARYL-SULFATASE"/>
    <property type="match status" value="1"/>
</dbReference>
<comment type="cofactor">
    <cofactor evidence="1">
        <name>Zn(2+)</name>
        <dbReference type="ChEBI" id="CHEBI:29105"/>
    </cofactor>
</comment>
<keyword evidence="2" id="KW-0479">Metal-binding</keyword>
<dbReference type="Proteomes" id="UP000325576">
    <property type="component" value="Unassembled WGS sequence"/>
</dbReference>
<name>A0A5N5EK40_RHOER</name>
<evidence type="ECO:0000256" key="4">
    <source>
        <dbReference type="ARBA" id="ARBA00022833"/>
    </source>
</evidence>
<dbReference type="SMART" id="SM00849">
    <property type="entry name" value="Lactamase_B"/>
    <property type="match status" value="1"/>
</dbReference>